<name>A0A0B2VI44_TOXCA</name>
<dbReference type="PANTHER" id="PTHR23021:SF11">
    <property type="entry name" value="SERPENTINE RECEPTOR, CLASS T"/>
    <property type="match status" value="1"/>
</dbReference>
<dbReference type="Pfam" id="PF10321">
    <property type="entry name" value="7TM_GPCR_Srt"/>
    <property type="match status" value="2"/>
</dbReference>
<organism evidence="2 3">
    <name type="scientific">Toxocara canis</name>
    <name type="common">Canine roundworm</name>
    <dbReference type="NCBI Taxonomy" id="6265"/>
    <lineage>
        <taxon>Eukaryota</taxon>
        <taxon>Metazoa</taxon>
        <taxon>Ecdysozoa</taxon>
        <taxon>Nematoda</taxon>
        <taxon>Chromadorea</taxon>
        <taxon>Rhabditida</taxon>
        <taxon>Spirurina</taxon>
        <taxon>Ascaridomorpha</taxon>
        <taxon>Ascaridoidea</taxon>
        <taxon>Toxocaridae</taxon>
        <taxon>Toxocara</taxon>
    </lineage>
</organism>
<feature type="transmembrane region" description="Helical" evidence="1">
    <location>
        <begin position="12"/>
        <end position="35"/>
    </location>
</feature>
<evidence type="ECO:0000313" key="2">
    <source>
        <dbReference type="EMBL" id="KHN81132.1"/>
    </source>
</evidence>
<keyword evidence="3" id="KW-1185">Reference proteome</keyword>
<dbReference type="OrthoDB" id="5873245at2759"/>
<dbReference type="AlphaFoldDB" id="A0A0B2VI44"/>
<keyword evidence="1" id="KW-1133">Transmembrane helix</keyword>
<evidence type="ECO:0000313" key="3">
    <source>
        <dbReference type="Proteomes" id="UP000031036"/>
    </source>
</evidence>
<accession>A0A0B2VI44</accession>
<feature type="transmembrane region" description="Helical" evidence="1">
    <location>
        <begin position="122"/>
        <end position="148"/>
    </location>
</feature>
<dbReference type="OMA" id="VIGHICW"/>
<dbReference type="Proteomes" id="UP000031036">
    <property type="component" value="Unassembled WGS sequence"/>
</dbReference>
<feature type="transmembrane region" description="Helical" evidence="1">
    <location>
        <begin position="41"/>
        <end position="59"/>
    </location>
</feature>
<protein>
    <recommendedName>
        <fullName evidence="4">7TM_GPCR_Srx domain-containing protein</fullName>
    </recommendedName>
</protein>
<dbReference type="STRING" id="6265.A0A0B2VI44"/>
<keyword evidence="1" id="KW-0472">Membrane</keyword>
<feature type="transmembrane region" description="Helical" evidence="1">
    <location>
        <begin position="80"/>
        <end position="102"/>
    </location>
</feature>
<evidence type="ECO:0008006" key="4">
    <source>
        <dbReference type="Google" id="ProtNLM"/>
    </source>
</evidence>
<dbReference type="SUPFAM" id="SSF81321">
    <property type="entry name" value="Family A G protein-coupled receptor-like"/>
    <property type="match status" value="1"/>
</dbReference>
<proteinExistence type="predicted"/>
<gene>
    <name evidence="2" type="ORF">Tcan_03642</name>
</gene>
<evidence type="ECO:0000256" key="1">
    <source>
        <dbReference type="SAM" id="Phobius"/>
    </source>
</evidence>
<dbReference type="PANTHER" id="PTHR23021">
    <property type="entry name" value="SERPENTINE RECEPTOR, CLASS T"/>
    <property type="match status" value="1"/>
</dbReference>
<sequence>MLAMCIVDVITLTFNAIFTGFLSIIGASICVYPVMTSIGGHLAFGLWSCYALLCVLLGFNRCLDILCPVLYQLLFIGQRTWYWLLLPIVYGLYTGSPLQRPFVYNSRLGSWFISPLPGVPNAGGYTVLLQSCITCLILSVCTILYVSIQMWQLPDFMYVLSQITWQAISGSNSIVYLCLNRTIRRRVKARLCGSSKPSTRDERKHLFSFAPIIRANK</sequence>
<keyword evidence="1" id="KW-0812">Transmembrane</keyword>
<comment type="caution">
    <text evidence="2">The sequence shown here is derived from an EMBL/GenBank/DDBJ whole genome shotgun (WGS) entry which is preliminary data.</text>
</comment>
<reference evidence="2 3" key="1">
    <citation type="submission" date="2014-11" db="EMBL/GenBank/DDBJ databases">
        <title>Genetic blueprint of the zoonotic pathogen Toxocara canis.</title>
        <authorList>
            <person name="Zhu X.-Q."/>
            <person name="Korhonen P.K."/>
            <person name="Cai H."/>
            <person name="Young N.D."/>
            <person name="Nejsum P."/>
            <person name="von Samson-Himmelstjerna G."/>
            <person name="Boag P.R."/>
            <person name="Tan P."/>
            <person name="Li Q."/>
            <person name="Min J."/>
            <person name="Yang Y."/>
            <person name="Wang X."/>
            <person name="Fang X."/>
            <person name="Hall R.S."/>
            <person name="Hofmann A."/>
            <person name="Sternberg P.W."/>
            <person name="Jex A.R."/>
            <person name="Gasser R.B."/>
        </authorList>
    </citation>
    <scope>NUCLEOTIDE SEQUENCE [LARGE SCALE GENOMIC DNA]</scope>
    <source>
        <strain evidence="2">PN_DK_2014</strain>
    </source>
</reference>
<dbReference type="EMBL" id="JPKZ01001583">
    <property type="protein sequence ID" value="KHN81132.1"/>
    <property type="molecule type" value="Genomic_DNA"/>
</dbReference>
<dbReference type="InterPro" id="IPR019425">
    <property type="entry name" value="7TM_GPCR_serpentine_rcpt_Srt"/>
</dbReference>